<dbReference type="GO" id="GO:0050152">
    <property type="term" value="F:omega-amidase activity"/>
    <property type="evidence" value="ECO:0007669"/>
    <property type="project" value="TreeGrafter"/>
</dbReference>
<keyword evidence="3" id="KW-1185">Reference proteome</keyword>
<dbReference type="STRING" id="1577791.Mpt1_c08000"/>
<dbReference type="InterPro" id="IPR052737">
    <property type="entry name" value="Omega-amidase_YafV"/>
</dbReference>
<dbReference type="PROSITE" id="PS50263">
    <property type="entry name" value="CN_HYDROLASE"/>
    <property type="match status" value="1"/>
</dbReference>
<dbReference type="Gene3D" id="3.60.110.10">
    <property type="entry name" value="Carbon-nitrogen hydrolase"/>
    <property type="match status" value="1"/>
</dbReference>
<protein>
    <submittedName>
        <fullName evidence="2">AmiF protein</fullName>
        <ecNumber evidence="2">3.5.1.49</ecNumber>
    </submittedName>
</protein>
<dbReference type="PANTHER" id="PTHR47799">
    <property type="entry name" value="OMEGA-AMIDASE YAFV"/>
    <property type="match status" value="1"/>
</dbReference>
<sequence>MGLRLALCQYKAEVGDVGTNLNKIMAVVSQTKSDVYIFPELFLTGYGADYAPLSSDVQYAIDKMRLWCMEKNIAIMVGAPSYSANGIRNSLFFITPKELTRYDKLYLARFGIYSEKEFVRGDRPVVCSFGDIIFGLSICYDIFFPEVYRNYALACADVNICIAASAVPSKEYLDRILPARSLENLVYTVFVNGTGTAGDLNFYGTSRLVGPLGDTLSGLEEDEGVLCVYVDSDVVKNARKERRHLDDRRIDIAWIPDEHPSPEFDKECGS</sequence>
<dbReference type="EC" id="3.5.1.49" evidence="2"/>
<evidence type="ECO:0000313" key="3">
    <source>
        <dbReference type="Proteomes" id="UP000030787"/>
    </source>
</evidence>
<dbReference type="InterPro" id="IPR036526">
    <property type="entry name" value="C-N_Hydrolase_sf"/>
</dbReference>
<keyword evidence="2" id="KW-0378">Hydrolase</keyword>
<dbReference type="InterPro" id="IPR003010">
    <property type="entry name" value="C-N_Hydrolase"/>
</dbReference>
<dbReference type="AlphaFoldDB" id="A0A0A7LGR4"/>
<dbReference type="Proteomes" id="UP000030787">
    <property type="component" value="Chromosome"/>
</dbReference>
<dbReference type="SUPFAM" id="SSF56317">
    <property type="entry name" value="Carbon-nitrogen hydrolase"/>
    <property type="match status" value="1"/>
</dbReference>
<proteinExistence type="predicted"/>
<gene>
    <name evidence="2" type="primary">amiF</name>
    <name evidence="2" type="ORF">Mpt1_c08000</name>
</gene>
<dbReference type="GO" id="GO:0004328">
    <property type="term" value="F:formamidase activity"/>
    <property type="evidence" value="ECO:0007669"/>
    <property type="project" value="UniProtKB-EC"/>
</dbReference>
<dbReference type="OrthoDB" id="39312at2157"/>
<dbReference type="HOGENOM" id="CLU_030130_3_1_2"/>
<reference evidence="2 3" key="1">
    <citation type="journal article" date="2014" name="Appl. Environ. Microbiol.">
        <title>Comparative Genome Analysis of 'Candidatus Methanoplasma termitum' Indicates a New Mode of Energy Metabolism in the Seventh Order of Methanogens.</title>
        <authorList>
            <person name="Lang K."/>
            <person name="Schuldes J."/>
            <person name="Klingl A."/>
            <person name="Poehlein A."/>
            <person name="Daniel R."/>
            <person name="Brune A."/>
        </authorList>
    </citation>
    <scope>NUCLEOTIDE SEQUENCE [LARGE SCALE GENOMIC DNA]</scope>
    <source>
        <strain evidence="3">Mpt1</strain>
    </source>
</reference>
<feature type="domain" description="CN hydrolase" evidence="1">
    <location>
        <begin position="3"/>
        <end position="232"/>
    </location>
</feature>
<name>A0A0A7LGR4_9ARCH</name>
<dbReference type="Pfam" id="PF00795">
    <property type="entry name" value="CN_hydrolase"/>
    <property type="match status" value="1"/>
</dbReference>
<accession>A0A0A7LGR4</accession>
<dbReference type="PANTHER" id="PTHR47799:SF1">
    <property type="entry name" value="OMEGA-AMIDASE YAFV"/>
    <property type="match status" value="1"/>
</dbReference>
<dbReference type="CDD" id="cd07197">
    <property type="entry name" value="nitrilase"/>
    <property type="match status" value="1"/>
</dbReference>
<organism evidence="2 3">
    <name type="scientific">Candidatus Methanoplasma termitum</name>
    <dbReference type="NCBI Taxonomy" id="1577791"/>
    <lineage>
        <taxon>Archaea</taxon>
        <taxon>Methanobacteriati</taxon>
        <taxon>Thermoplasmatota</taxon>
        <taxon>Thermoplasmata</taxon>
        <taxon>Methanomassiliicoccales</taxon>
        <taxon>Methanomassiliicoccaceae</taxon>
        <taxon>Candidatus Methanoplasma</taxon>
    </lineage>
</organism>
<dbReference type="KEGG" id="mear:Mpt1_c08000"/>
<dbReference type="GO" id="GO:0106008">
    <property type="term" value="F:2-oxoglutaramate amidase activity"/>
    <property type="evidence" value="ECO:0007669"/>
    <property type="project" value="TreeGrafter"/>
</dbReference>
<evidence type="ECO:0000313" key="2">
    <source>
        <dbReference type="EMBL" id="AIZ56681.1"/>
    </source>
</evidence>
<dbReference type="RefSeq" id="WP_048112392.1">
    <property type="nucleotide sequence ID" value="NZ_CP010070.1"/>
</dbReference>
<dbReference type="EMBL" id="CP010070">
    <property type="protein sequence ID" value="AIZ56681.1"/>
    <property type="molecule type" value="Genomic_DNA"/>
</dbReference>
<evidence type="ECO:0000259" key="1">
    <source>
        <dbReference type="PROSITE" id="PS50263"/>
    </source>
</evidence>
<dbReference type="GeneID" id="24818469"/>